<evidence type="ECO:0000313" key="3">
    <source>
        <dbReference type="EMBL" id="CAE6419774.1"/>
    </source>
</evidence>
<keyword evidence="2" id="KW-0472">Membrane</keyword>
<proteinExistence type="predicted"/>
<dbReference type="EMBL" id="CAJMWY010000164">
    <property type="protein sequence ID" value="CAE6419774.1"/>
    <property type="molecule type" value="Genomic_DNA"/>
</dbReference>
<sequence>MSYLAAFGRYASSFIGVTLLTSFAFQNILHRRISIAERDRLTAHKSIIESLVNRLKGGEDVSEGEIVRLIRLARGGGEEAGGIENTPWSEVVFGKRIRDAKTAEGKALEEWNAALAQAEESTKPKYPAPAPVLPTPSLPSHAPGQVPKKPIFL</sequence>
<evidence type="ECO:0000256" key="1">
    <source>
        <dbReference type="SAM" id="MobiDB-lite"/>
    </source>
</evidence>
<evidence type="ECO:0000256" key="2">
    <source>
        <dbReference type="SAM" id="Phobius"/>
    </source>
</evidence>
<keyword evidence="2" id="KW-0812">Transmembrane</keyword>
<keyword evidence="2" id="KW-1133">Transmembrane helix</keyword>
<protein>
    <submittedName>
        <fullName evidence="3">Uncharacterized protein</fullName>
    </submittedName>
</protein>
<reference evidence="3" key="1">
    <citation type="submission" date="2021-01" db="EMBL/GenBank/DDBJ databases">
        <authorList>
            <person name="Kaushik A."/>
        </authorList>
    </citation>
    <scope>NUCLEOTIDE SEQUENCE</scope>
    <source>
        <strain evidence="3">AG4-RS23</strain>
    </source>
</reference>
<name>A0A8H2X9S7_9AGAM</name>
<dbReference type="AlphaFoldDB" id="A0A8H2X9S7"/>
<organism evidence="3 4">
    <name type="scientific">Rhizoctonia solani</name>
    <dbReference type="NCBI Taxonomy" id="456999"/>
    <lineage>
        <taxon>Eukaryota</taxon>
        <taxon>Fungi</taxon>
        <taxon>Dikarya</taxon>
        <taxon>Basidiomycota</taxon>
        <taxon>Agaricomycotina</taxon>
        <taxon>Agaricomycetes</taxon>
        <taxon>Cantharellales</taxon>
        <taxon>Ceratobasidiaceae</taxon>
        <taxon>Rhizoctonia</taxon>
    </lineage>
</organism>
<feature type="region of interest" description="Disordered" evidence="1">
    <location>
        <begin position="118"/>
        <end position="153"/>
    </location>
</feature>
<accession>A0A8H2X9S7</accession>
<comment type="caution">
    <text evidence="3">The sequence shown here is derived from an EMBL/GenBank/DDBJ whole genome shotgun (WGS) entry which is preliminary data.</text>
</comment>
<feature type="transmembrane region" description="Helical" evidence="2">
    <location>
        <begin position="6"/>
        <end position="25"/>
    </location>
</feature>
<dbReference type="Proteomes" id="UP000663861">
    <property type="component" value="Unassembled WGS sequence"/>
</dbReference>
<gene>
    <name evidence="3" type="ORF">RDB_LOCUS11981</name>
</gene>
<feature type="compositionally biased region" description="Pro residues" evidence="1">
    <location>
        <begin position="126"/>
        <end position="137"/>
    </location>
</feature>
<evidence type="ECO:0000313" key="4">
    <source>
        <dbReference type="Proteomes" id="UP000663861"/>
    </source>
</evidence>